<dbReference type="EMBL" id="JACOIK010000009">
    <property type="protein sequence ID" value="MBD1433919.1"/>
    <property type="molecule type" value="Genomic_DNA"/>
</dbReference>
<feature type="transmembrane region" description="Helical" evidence="1">
    <location>
        <begin position="238"/>
        <end position="263"/>
    </location>
</feature>
<feature type="transmembrane region" description="Helical" evidence="1">
    <location>
        <begin position="197"/>
        <end position="218"/>
    </location>
</feature>
<proteinExistence type="predicted"/>
<gene>
    <name evidence="2" type="ORF">H8B06_13860</name>
</gene>
<protein>
    <submittedName>
        <fullName evidence="2">Uncharacterized protein</fullName>
    </submittedName>
</protein>
<dbReference type="RefSeq" id="WP_190994862.1">
    <property type="nucleotide sequence ID" value="NZ_JACOIK010000009.1"/>
</dbReference>
<keyword evidence="1" id="KW-0812">Transmembrane</keyword>
<feature type="transmembrane region" description="Helical" evidence="1">
    <location>
        <begin position="275"/>
        <end position="298"/>
    </location>
</feature>
<keyword evidence="3" id="KW-1185">Reference proteome</keyword>
<dbReference type="Proteomes" id="UP000602759">
    <property type="component" value="Unassembled WGS sequence"/>
</dbReference>
<evidence type="ECO:0000313" key="2">
    <source>
        <dbReference type="EMBL" id="MBD1433919.1"/>
    </source>
</evidence>
<evidence type="ECO:0000256" key="1">
    <source>
        <dbReference type="SAM" id="Phobius"/>
    </source>
</evidence>
<sequence length="336" mass="38272">MTKEQAYEKLELPVGTDLQVVRRKFNQMYNEFLMHIDGVSFSPTMKQRMEQQLEDLKVAFAILNESKGVDDSASLPYTEKTFFQEESFQKAAYTIPPPPVPPIPSQMPEQQYMAYTERHASPIREPKWWYVVITIPMLIACALLIAELATAGGYTRGLFGQAFCWVIGTIIGNSILLNHFSPTLVPPYLRGSWFQGIRGGITLFTILALTGYLVYMLYTTGANSTKIYGIRWSHYKEYAGSGIVILQFGWLLFMGLMFIIGLANPRTLYFQERGSIVGALAALVGYQMILIFCLFMTVPSDERLRNISDGSYYGNPDWYNEELPDEEYEYETDSVQ</sequence>
<name>A0ABR7YRE4_9SPHI</name>
<reference evidence="2 3" key="1">
    <citation type="submission" date="2020-08" db="EMBL/GenBank/DDBJ databases">
        <title>Sphingobacterium sp. DN00404 isolated from aquaculture water.</title>
        <authorList>
            <person name="Zhang M."/>
        </authorList>
    </citation>
    <scope>NUCLEOTIDE SEQUENCE [LARGE SCALE GENOMIC DNA]</scope>
    <source>
        <strain evidence="2 3">DN00404</strain>
    </source>
</reference>
<evidence type="ECO:0000313" key="3">
    <source>
        <dbReference type="Proteomes" id="UP000602759"/>
    </source>
</evidence>
<accession>A0ABR7YRE4</accession>
<comment type="caution">
    <text evidence="2">The sequence shown here is derived from an EMBL/GenBank/DDBJ whole genome shotgun (WGS) entry which is preliminary data.</text>
</comment>
<feature type="transmembrane region" description="Helical" evidence="1">
    <location>
        <begin position="128"/>
        <end position="146"/>
    </location>
</feature>
<keyword evidence="1" id="KW-1133">Transmembrane helix</keyword>
<keyword evidence="1" id="KW-0472">Membrane</keyword>
<feature type="transmembrane region" description="Helical" evidence="1">
    <location>
        <begin position="158"/>
        <end position="177"/>
    </location>
</feature>
<organism evidence="2 3">
    <name type="scientific">Sphingobacterium micropteri</name>
    <dbReference type="NCBI Taxonomy" id="2763501"/>
    <lineage>
        <taxon>Bacteria</taxon>
        <taxon>Pseudomonadati</taxon>
        <taxon>Bacteroidota</taxon>
        <taxon>Sphingobacteriia</taxon>
        <taxon>Sphingobacteriales</taxon>
        <taxon>Sphingobacteriaceae</taxon>
        <taxon>Sphingobacterium</taxon>
    </lineage>
</organism>